<comment type="similarity">
    <text evidence="2">Belongs to the ABC transporter superfamily.</text>
</comment>
<dbReference type="EMBL" id="DXAM01000050">
    <property type="protein sequence ID" value="HJA03925.1"/>
    <property type="molecule type" value="Genomic_DNA"/>
</dbReference>
<evidence type="ECO:0000313" key="12">
    <source>
        <dbReference type="Proteomes" id="UP000824220"/>
    </source>
</evidence>
<protein>
    <submittedName>
        <fullName evidence="11">ABC transporter ATP-binding protein</fullName>
    </submittedName>
</protein>
<keyword evidence="7 11" id="KW-0067">ATP-binding</keyword>
<keyword evidence="6" id="KW-0547">Nucleotide-binding</keyword>
<dbReference type="CDD" id="cd03257">
    <property type="entry name" value="ABC_NikE_OppD_transporters"/>
    <property type="match status" value="1"/>
</dbReference>
<evidence type="ECO:0000256" key="3">
    <source>
        <dbReference type="ARBA" id="ARBA00022448"/>
    </source>
</evidence>
<dbReference type="FunFam" id="3.40.50.300:FF:000016">
    <property type="entry name" value="Oligopeptide ABC transporter ATP-binding component"/>
    <property type="match status" value="1"/>
</dbReference>
<dbReference type="Pfam" id="PF00005">
    <property type="entry name" value="ABC_tran"/>
    <property type="match status" value="1"/>
</dbReference>
<keyword evidence="5" id="KW-0997">Cell inner membrane</keyword>
<comment type="subcellular location">
    <subcellularLocation>
        <location evidence="1">Cell membrane</location>
        <topology evidence="1">Peripheral membrane protein</topology>
    </subcellularLocation>
</comment>
<dbReference type="InterPro" id="IPR027417">
    <property type="entry name" value="P-loop_NTPase"/>
</dbReference>
<dbReference type="PANTHER" id="PTHR43297:SF14">
    <property type="entry name" value="ATPASE AAA-TYPE CORE DOMAIN-CONTAINING PROTEIN"/>
    <property type="match status" value="1"/>
</dbReference>
<dbReference type="PROSITE" id="PS50893">
    <property type="entry name" value="ABC_TRANSPORTER_2"/>
    <property type="match status" value="1"/>
</dbReference>
<evidence type="ECO:0000256" key="9">
    <source>
        <dbReference type="ARBA" id="ARBA00023136"/>
    </source>
</evidence>
<keyword evidence="3" id="KW-0813">Transport</keyword>
<dbReference type="Pfam" id="PF08352">
    <property type="entry name" value="oligo_HPY"/>
    <property type="match status" value="1"/>
</dbReference>
<gene>
    <name evidence="11" type="ORF">H9800_03595</name>
</gene>
<feature type="domain" description="ABC transporter" evidence="10">
    <location>
        <begin position="7"/>
        <end position="253"/>
    </location>
</feature>
<evidence type="ECO:0000256" key="7">
    <source>
        <dbReference type="ARBA" id="ARBA00022840"/>
    </source>
</evidence>
<dbReference type="GO" id="GO:0016887">
    <property type="term" value="F:ATP hydrolysis activity"/>
    <property type="evidence" value="ECO:0007669"/>
    <property type="project" value="InterPro"/>
</dbReference>
<dbReference type="InterPro" id="IPR013563">
    <property type="entry name" value="Oligopep_ABC_C"/>
</dbReference>
<evidence type="ECO:0000313" key="11">
    <source>
        <dbReference type="EMBL" id="HJA03925.1"/>
    </source>
</evidence>
<dbReference type="GO" id="GO:0005886">
    <property type="term" value="C:plasma membrane"/>
    <property type="evidence" value="ECO:0007669"/>
    <property type="project" value="UniProtKB-SubCell"/>
</dbReference>
<dbReference type="SUPFAM" id="SSF52540">
    <property type="entry name" value="P-loop containing nucleoside triphosphate hydrolases"/>
    <property type="match status" value="1"/>
</dbReference>
<dbReference type="InterPro" id="IPR003593">
    <property type="entry name" value="AAA+_ATPase"/>
</dbReference>
<evidence type="ECO:0000256" key="2">
    <source>
        <dbReference type="ARBA" id="ARBA00005417"/>
    </source>
</evidence>
<dbReference type="GO" id="GO:0015833">
    <property type="term" value="P:peptide transport"/>
    <property type="evidence" value="ECO:0007669"/>
    <property type="project" value="InterPro"/>
</dbReference>
<proteinExistence type="inferred from homology"/>
<dbReference type="InterPro" id="IPR017871">
    <property type="entry name" value="ABC_transporter-like_CS"/>
</dbReference>
<evidence type="ECO:0000256" key="5">
    <source>
        <dbReference type="ARBA" id="ARBA00022519"/>
    </source>
</evidence>
<dbReference type="Gene3D" id="3.40.50.300">
    <property type="entry name" value="P-loop containing nucleotide triphosphate hydrolases"/>
    <property type="match status" value="1"/>
</dbReference>
<keyword evidence="8" id="KW-1278">Translocase</keyword>
<sequence length="286" mass="31082">METAPLLSVSNLTTRFGDRVVVDDVSFEVRPGEIASIVGESGSGKSVTSLSILRLVGEPGEIASGTIVFDGASVLDMKRTELQRLRGAGIGTIFQEPARSMNPVFTIGRQLIETLRAHLSISKREAYDRAVSWLDRVRLPDPDRVMSSYPHELSGGMMQRAMIAMALCLEPKLLIADEPTTALDVTIQAQILDLLLELRDELGMAILFITHDLGVVAQIADSVIVMYGGRILERADVFTLFDAPQHPYTDALLRTKPVLGHRAHRLATISDEVRRVALAGPTGAAS</sequence>
<name>A0A9D2H5F4_9MICO</name>
<evidence type="ECO:0000259" key="10">
    <source>
        <dbReference type="PROSITE" id="PS50893"/>
    </source>
</evidence>
<evidence type="ECO:0000256" key="4">
    <source>
        <dbReference type="ARBA" id="ARBA00022475"/>
    </source>
</evidence>
<dbReference type="PANTHER" id="PTHR43297">
    <property type="entry name" value="OLIGOPEPTIDE TRANSPORT ATP-BINDING PROTEIN APPD"/>
    <property type="match status" value="1"/>
</dbReference>
<dbReference type="PROSITE" id="PS00211">
    <property type="entry name" value="ABC_TRANSPORTER_1"/>
    <property type="match status" value="1"/>
</dbReference>
<dbReference type="InterPro" id="IPR003439">
    <property type="entry name" value="ABC_transporter-like_ATP-bd"/>
</dbReference>
<dbReference type="GO" id="GO:0005524">
    <property type="term" value="F:ATP binding"/>
    <property type="evidence" value="ECO:0007669"/>
    <property type="project" value="UniProtKB-KW"/>
</dbReference>
<keyword evidence="9" id="KW-0472">Membrane</keyword>
<accession>A0A9D2H5F4</accession>
<dbReference type="Proteomes" id="UP000824220">
    <property type="component" value="Unassembled WGS sequence"/>
</dbReference>
<evidence type="ECO:0000256" key="8">
    <source>
        <dbReference type="ARBA" id="ARBA00022967"/>
    </source>
</evidence>
<comment type="caution">
    <text evidence="11">The sequence shown here is derived from an EMBL/GenBank/DDBJ whole genome shotgun (WGS) entry which is preliminary data.</text>
</comment>
<evidence type="ECO:0000256" key="1">
    <source>
        <dbReference type="ARBA" id="ARBA00004202"/>
    </source>
</evidence>
<dbReference type="SMART" id="SM00382">
    <property type="entry name" value="AAA"/>
    <property type="match status" value="1"/>
</dbReference>
<evidence type="ECO:0000256" key="6">
    <source>
        <dbReference type="ARBA" id="ARBA00022741"/>
    </source>
</evidence>
<reference evidence="11" key="2">
    <citation type="submission" date="2021-04" db="EMBL/GenBank/DDBJ databases">
        <authorList>
            <person name="Gilroy R."/>
        </authorList>
    </citation>
    <scope>NUCLEOTIDE SEQUENCE</scope>
    <source>
        <strain evidence="11">ChiHjej8B7-3636</strain>
    </source>
</reference>
<reference evidence="11" key="1">
    <citation type="journal article" date="2021" name="PeerJ">
        <title>Extensive microbial diversity within the chicken gut microbiome revealed by metagenomics and culture.</title>
        <authorList>
            <person name="Gilroy R."/>
            <person name="Ravi A."/>
            <person name="Getino M."/>
            <person name="Pursley I."/>
            <person name="Horton D.L."/>
            <person name="Alikhan N.F."/>
            <person name="Baker D."/>
            <person name="Gharbi K."/>
            <person name="Hall N."/>
            <person name="Watson M."/>
            <person name="Adriaenssens E.M."/>
            <person name="Foster-Nyarko E."/>
            <person name="Jarju S."/>
            <person name="Secka A."/>
            <person name="Antonio M."/>
            <person name="Oren A."/>
            <person name="Chaudhuri R.R."/>
            <person name="La Ragione R."/>
            <person name="Hildebrand F."/>
            <person name="Pallen M.J."/>
        </authorList>
    </citation>
    <scope>NUCLEOTIDE SEQUENCE</scope>
    <source>
        <strain evidence="11">ChiHjej8B7-3636</strain>
    </source>
</reference>
<dbReference type="AlphaFoldDB" id="A0A9D2H5F4"/>
<keyword evidence="4" id="KW-1003">Cell membrane</keyword>
<organism evidence="11 12">
    <name type="scientific">Candidatus Microbacterium stercoravium</name>
    <dbReference type="NCBI Taxonomy" id="2838697"/>
    <lineage>
        <taxon>Bacteria</taxon>
        <taxon>Bacillati</taxon>
        <taxon>Actinomycetota</taxon>
        <taxon>Actinomycetes</taxon>
        <taxon>Micrococcales</taxon>
        <taxon>Microbacteriaceae</taxon>
        <taxon>Microbacterium</taxon>
    </lineage>
</organism>
<dbReference type="InterPro" id="IPR050388">
    <property type="entry name" value="ABC_Ni/Peptide_Import"/>
</dbReference>